<sequence>MFSRFLLALLLLSSSGFGQKIGEVQRVAPSDAASVGEVLEWTSEQGQEYWYRLPQKQRGRRKPALVFMLHGTGLNHGWSFWNYPIAKGTFRGEDIVVSPDGLTPGSGDTFNFVQNKTDEEQIVGLIELFRSRFDIGNVYLYGHSQGAFFCYWFAGEHPELVDGIVAHAGNVLNVQHPKIAKEKVAIGILHARSDQVVPVSCAERTETIYRDQGYQKVKCWIVEGIRDQAGHWPLPTHVATMFEWLDEVATFHPVQAVEVARGALADKEPNFSVAIRAAGDAREGLKKYRGDDKAVALAMLDEIDGALARCAEAAAAALVPVFEAAGKGKEPGPWAADVRWCRQAFARSDAFARGTKSFASTFKSHDKAIAALARIKDPESKKYAKAALNALRDGFVGEGWEALALDLKGRIEGGWAPIDGLEDDVDAAISSASLDDEKDRTDALTSALAEALEACKGDYPAVFAPE</sequence>
<gene>
    <name evidence="2" type="ORF">Poly30_15900</name>
</gene>
<protein>
    <submittedName>
        <fullName evidence="2">Alpha/beta hydrolase family protein</fullName>
    </submittedName>
</protein>
<organism evidence="2 3">
    <name type="scientific">Saltatorellus ferox</name>
    <dbReference type="NCBI Taxonomy" id="2528018"/>
    <lineage>
        <taxon>Bacteria</taxon>
        <taxon>Pseudomonadati</taxon>
        <taxon>Planctomycetota</taxon>
        <taxon>Planctomycetia</taxon>
        <taxon>Planctomycetia incertae sedis</taxon>
        <taxon>Saltatorellus</taxon>
    </lineage>
</organism>
<evidence type="ECO:0000313" key="3">
    <source>
        <dbReference type="Proteomes" id="UP000320390"/>
    </source>
</evidence>
<keyword evidence="3" id="KW-1185">Reference proteome</keyword>
<reference evidence="2 3" key="1">
    <citation type="submission" date="2019-02" db="EMBL/GenBank/DDBJ databases">
        <title>Deep-cultivation of Planctomycetes and their phenomic and genomic characterization uncovers novel biology.</title>
        <authorList>
            <person name="Wiegand S."/>
            <person name="Jogler M."/>
            <person name="Boedeker C."/>
            <person name="Pinto D."/>
            <person name="Vollmers J."/>
            <person name="Rivas-Marin E."/>
            <person name="Kohn T."/>
            <person name="Peeters S.H."/>
            <person name="Heuer A."/>
            <person name="Rast P."/>
            <person name="Oberbeckmann S."/>
            <person name="Bunk B."/>
            <person name="Jeske O."/>
            <person name="Meyerdierks A."/>
            <person name="Storesund J.E."/>
            <person name="Kallscheuer N."/>
            <person name="Luecker S."/>
            <person name="Lage O.M."/>
            <person name="Pohl T."/>
            <person name="Merkel B.J."/>
            <person name="Hornburger P."/>
            <person name="Mueller R.-W."/>
            <person name="Bruemmer F."/>
            <person name="Labrenz M."/>
            <person name="Spormann A.M."/>
            <person name="Op den Camp H."/>
            <person name="Overmann J."/>
            <person name="Amann R."/>
            <person name="Jetten M.S.M."/>
            <person name="Mascher T."/>
            <person name="Medema M.H."/>
            <person name="Devos D.P."/>
            <person name="Kaster A.-K."/>
            <person name="Ovreas L."/>
            <person name="Rohde M."/>
            <person name="Galperin M.Y."/>
            <person name="Jogler C."/>
        </authorList>
    </citation>
    <scope>NUCLEOTIDE SEQUENCE [LARGE SCALE GENOMIC DNA]</scope>
    <source>
        <strain evidence="2 3">Poly30</strain>
    </source>
</reference>
<dbReference type="Proteomes" id="UP000320390">
    <property type="component" value="Chromosome"/>
</dbReference>
<evidence type="ECO:0000313" key="2">
    <source>
        <dbReference type="EMBL" id="QDV06086.1"/>
    </source>
</evidence>
<dbReference type="EMBL" id="CP036434">
    <property type="protein sequence ID" value="QDV06086.1"/>
    <property type="molecule type" value="Genomic_DNA"/>
</dbReference>
<name>A0A518EPT3_9BACT</name>
<dbReference type="InterPro" id="IPR000073">
    <property type="entry name" value="AB_hydrolase_1"/>
</dbReference>
<dbReference type="RefSeq" id="WP_419191100.1">
    <property type="nucleotide sequence ID" value="NZ_CP036434.1"/>
</dbReference>
<feature type="domain" description="AB hydrolase-1" evidence="1">
    <location>
        <begin position="123"/>
        <end position="172"/>
    </location>
</feature>
<dbReference type="AlphaFoldDB" id="A0A518EPT3"/>
<dbReference type="Gene3D" id="3.40.50.1820">
    <property type="entry name" value="alpha/beta hydrolase"/>
    <property type="match status" value="1"/>
</dbReference>
<accession>A0A518EPT3</accession>
<dbReference type="SUPFAM" id="SSF53474">
    <property type="entry name" value="alpha/beta-Hydrolases"/>
    <property type="match status" value="1"/>
</dbReference>
<dbReference type="InterPro" id="IPR029058">
    <property type="entry name" value="AB_hydrolase_fold"/>
</dbReference>
<dbReference type="Pfam" id="PF00561">
    <property type="entry name" value="Abhydrolase_1"/>
    <property type="match status" value="1"/>
</dbReference>
<evidence type="ECO:0000259" key="1">
    <source>
        <dbReference type="Pfam" id="PF00561"/>
    </source>
</evidence>
<keyword evidence="2" id="KW-0378">Hydrolase</keyword>
<proteinExistence type="predicted"/>
<dbReference type="GO" id="GO:0016787">
    <property type="term" value="F:hydrolase activity"/>
    <property type="evidence" value="ECO:0007669"/>
    <property type="project" value="UniProtKB-KW"/>
</dbReference>